<feature type="domain" description="RapA2 cadherin-like" evidence="2">
    <location>
        <begin position="501"/>
        <end position="570"/>
    </location>
</feature>
<evidence type="ECO:0000256" key="1">
    <source>
        <dbReference type="SAM" id="SignalP"/>
    </source>
</evidence>
<feature type="chain" id="PRO_5012409794" description="RapA2 cadherin-like domain-containing protein" evidence="1">
    <location>
        <begin position="18"/>
        <end position="875"/>
    </location>
</feature>
<accession>A0A1M6TK40</accession>
<feature type="signal peptide" evidence="1">
    <location>
        <begin position="1"/>
        <end position="17"/>
    </location>
</feature>
<proteinExistence type="predicted"/>
<sequence>MKKIILSLALAVGAVFAATDVVWNSEGDGTKVPAYWYGYTDPKDGSLSSCNYSADEIVKSAELSVTAGSKSNSAGFGFGWQQNASYQDVAISLASYKGVCMTYRATAPFRVDFKQSTITDYNYYGAELVAAKGYKKSFIAFADLAQGWKSSTSVSWNADKQLGVQFAYKESHAKASGMGSNSIEISEFILADSCVTNPPVLSTKGLALKDSTLNLDETDTLKLVLAELFEDEDGDDLAVSVKILTSGVLTLLNSQQEFGLADTLRFLPKANSDDSTILYLSATDGQYSVSLSMTVRLHDVDNPPTAVDDVYSMKEDEVLTVPLKESIYLNDFSIDGADFDLNAHTEPAHGTLVLEETGAFTYTPDTNYCGEDSWKYSLKDARSSVGVSAEATVTIQIACINDLPTITILDSSIVDLFSNAKIDEDAEEKTISFAKSALEIKDVDGDKLDVGAYGDSTVDAELLSLSSQYAVLITPRSNQNGEATVTIYATDKKDTAKILFTLTVNPVADPPVAVNDTIYGYSDSSLVVLAKKGVLVNDFNPDGETVLSAYLKTDARNGTVELATDGSLIYTPTDVWMADSFSYYVVNAEGDTSEVAQVYVNLNMPKVLVALVDTTAREDFASSLRFSAATVKSWFSSEKKLYFSAKSDDGKLNPTFSAAGILNIYSVKDSCGDAYVTVFATDSISGIASMKIHVALDSVNDRPRAVRDTIEVLELSGFVVSIDLDTIFSDPENDPLSYELFKVGNNALSAELSGSILTVTPSTDSTELSPRVYTIQVKGWETDGDSTKITAYIYLAIGGKTGIAPQMAQPKISWQRAILSHRGKAMLFDLNGHLLWQSRLPVSESAVRQAATRSAGRTILRVNSSQWLLSSEKLK</sequence>
<protein>
    <recommendedName>
        <fullName evidence="2">RapA2 cadherin-like domain-containing protein</fullName>
    </recommendedName>
</protein>
<evidence type="ECO:0000313" key="4">
    <source>
        <dbReference type="Proteomes" id="UP000184275"/>
    </source>
</evidence>
<evidence type="ECO:0000259" key="2">
    <source>
        <dbReference type="Pfam" id="PF17803"/>
    </source>
</evidence>
<dbReference type="Proteomes" id="UP000184275">
    <property type="component" value="Unassembled WGS sequence"/>
</dbReference>
<dbReference type="EMBL" id="FRAW01000010">
    <property type="protein sequence ID" value="SHK57300.1"/>
    <property type="molecule type" value="Genomic_DNA"/>
</dbReference>
<organism evidence="3 4">
    <name type="scientific">Fibrobacter intestinalis</name>
    <dbReference type="NCBI Taxonomy" id="28122"/>
    <lineage>
        <taxon>Bacteria</taxon>
        <taxon>Pseudomonadati</taxon>
        <taxon>Fibrobacterota</taxon>
        <taxon>Fibrobacteria</taxon>
        <taxon>Fibrobacterales</taxon>
        <taxon>Fibrobacteraceae</taxon>
        <taxon>Fibrobacter</taxon>
    </lineage>
</organism>
<dbReference type="Gene3D" id="2.60.40.3440">
    <property type="match status" value="1"/>
</dbReference>
<reference evidence="4" key="1">
    <citation type="submission" date="2016-11" db="EMBL/GenBank/DDBJ databases">
        <authorList>
            <person name="Varghese N."/>
            <person name="Submissions S."/>
        </authorList>
    </citation>
    <scope>NUCLEOTIDE SEQUENCE [LARGE SCALE GENOMIC DNA]</scope>
    <source>
        <strain evidence="4">UWOS</strain>
    </source>
</reference>
<keyword evidence="1" id="KW-0732">Signal</keyword>
<keyword evidence="4" id="KW-1185">Reference proteome</keyword>
<dbReference type="InterPro" id="IPR040853">
    <property type="entry name" value="RapA2_cadherin-like"/>
</dbReference>
<dbReference type="Pfam" id="PF17803">
    <property type="entry name" value="Cadherin_4"/>
    <property type="match status" value="1"/>
</dbReference>
<dbReference type="RefSeq" id="WP_073303648.1">
    <property type="nucleotide sequence ID" value="NZ_FRAW01000010.1"/>
</dbReference>
<gene>
    <name evidence="3" type="ORF">SAMN05720469_11036</name>
</gene>
<evidence type="ECO:0000313" key="3">
    <source>
        <dbReference type="EMBL" id="SHK57300.1"/>
    </source>
</evidence>
<dbReference type="NCBIfam" id="NF012211">
    <property type="entry name" value="tand_rpt_95"/>
    <property type="match status" value="2"/>
</dbReference>
<dbReference type="AlphaFoldDB" id="A0A1M6TK40"/>
<dbReference type="Pfam" id="PF17963">
    <property type="entry name" value="Big_9"/>
    <property type="match status" value="1"/>
</dbReference>
<name>A0A1M6TK40_9BACT</name>